<dbReference type="InterPro" id="IPR023631">
    <property type="entry name" value="Amidase_dom"/>
</dbReference>
<dbReference type="Pfam" id="PF01425">
    <property type="entry name" value="Amidase"/>
    <property type="match status" value="1"/>
</dbReference>
<dbReference type="SUPFAM" id="SSF75304">
    <property type="entry name" value="Amidase signature (AS) enzymes"/>
    <property type="match status" value="1"/>
</dbReference>
<gene>
    <name evidence="2" type="ORF">GCM10009559_41060</name>
</gene>
<protein>
    <recommendedName>
        <fullName evidence="1">Amidase domain-containing protein</fullName>
    </recommendedName>
</protein>
<dbReference type="InterPro" id="IPR036928">
    <property type="entry name" value="AS_sf"/>
</dbReference>
<proteinExistence type="predicted"/>
<evidence type="ECO:0000313" key="3">
    <source>
        <dbReference type="Proteomes" id="UP001499967"/>
    </source>
</evidence>
<dbReference type="Gene3D" id="3.90.1300.10">
    <property type="entry name" value="Amidase signature (AS) domain"/>
    <property type="match status" value="1"/>
</dbReference>
<evidence type="ECO:0000313" key="2">
    <source>
        <dbReference type="EMBL" id="GAA0943952.1"/>
    </source>
</evidence>
<organism evidence="2 3">
    <name type="scientific">Pseudonocardia zijingensis</name>
    <dbReference type="NCBI Taxonomy" id="153376"/>
    <lineage>
        <taxon>Bacteria</taxon>
        <taxon>Bacillati</taxon>
        <taxon>Actinomycetota</taxon>
        <taxon>Actinomycetes</taxon>
        <taxon>Pseudonocardiales</taxon>
        <taxon>Pseudonocardiaceae</taxon>
        <taxon>Pseudonocardia</taxon>
    </lineage>
</organism>
<dbReference type="Proteomes" id="UP001499967">
    <property type="component" value="Unassembled WGS sequence"/>
</dbReference>
<name>A0ABN1QKD7_9PSEU</name>
<accession>A0ABN1QKD7</accession>
<feature type="domain" description="Amidase" evidence="1">
    <location>
        <begin position="11"/>
        <end position="197"/>
    </location>
</feature>
<reference evidence="2 3" key="1">
    <citation type="journal article" date="2019" name="Int. J. Syst. Evol. Microbiol.">
        <title>The Global Catalogue of Microorganisms (GCM) 10K type strain sequencing project: providing services to taxonomists for standard genome sequencing and annotation.</title>
        <authorList>
            <consortium name="The Broad Institute Genomics Platform"/>
            <consortium name="The Broad Institute Genome Sequencing Center for Infectious Disease"/>
            <person name="Wu L."/>
            <person name="Ma J."/>
        </authorList>
    </citation>
    <scope>NUCLEOTIDE SEQUENCE [LARGE SCALE GENOMIC DNA]</scope>
    <source>
        <strain evidence="2 3">JCM 11117</strain>
    </source>
</reference>
<dbReference type="EMBL" id="BAAAHP010000115">
    <property type="protein sequence ID" value="GAA0943952.1"/>
    <property type="molecule type" value="Genomic_DNA"/>
</dbReference>
<evidence type="ECO:0000259" key="1">
    <source>
        <dbReference type="Pfam" id="PF01425"/>
    </source>
</evidence>
<sequence length="219" mass="22962">MLAEPWGGNHPSGAVAVAVAQTAALCADLGHEASVDLGVSWEEFVRHSSVLWSANIATWVADTAASTGRAVDHSTLEPQTLAVYRTGTALPALDMVRALDTRNAVTRSVVASMADLDLVLTPTLPDVAAPLGTNTNDIDGFDGHDWTARLFAHSPFTPWANTAGLPAASLPLFQDETTGMPIGIELAAASGREDLVLALAGQLERAAPWIHRRPAVWAG</sequence>
<comment type="caution">
    <text evidence="2">The sequence shown here is derived from an EMBL/GenBank/DDBJ whole genome shotgun (WGS) entry which is preliminary data.</text>
</comment>
<keyword evidence="3" id="KW-1185">Reference proteome</keyword>